<evidence type="ECO:0000313" key="7">
    <source>
        <dbReference type="Proteomes" id="UP001215280"/>
    </source>
</evidence>
<keyword evidence="1" id="KW-0479">Metal-binding</keyword>
<dbReference type="SUPFAM" id="SSF144232">
    <property type="entry name" value="HIT/MYND zinc finger-like"/>
    <property type="match status" value="1"/>
</dbReference>
<accession>A0AAD7HJJ6</accession>
<sequence length="331" mass="38370">MPYDISSQKPTFDDRAGRDCFTLWERWQPACDSCGRVESSLKERLMSCSYCRVAKYCSDKCQKHDWSAGNVHKKVCHLFEVDRKLSDAFIRSFKLLRVHDPKLSLSEEVERWERLHSNSIQWIKHAVLKDNSELKETMHLGVFLKLLGNGPEYDHRSLIIDKLALMPWTDEKFSMVMVGFCSLPDGKMSSRHSTAHRTQEAALPPGFDLHRFITHVNRGITHFHGSFWPLPRGLSDIAFEAAEPPREWLHYMLVHYDGFVFVGPDREGFGVEKRDGTRVPLYRYYVRIWIGPRTSLSKLGEIDTTEFKKLLDDSKRKLCMVVVPAEEAFAC</sequence>
<dbReference type="PROSITE" id="PS50865">
    <property type="entry name" value="ZF_MYND_2"/>
    <property type="match status" value="1"/>
</dbReference>
<evidence type="ECO:0000256" key="1">
    <source>
        <dbReference type="ARBA" id="ARBA00022723"/>
    </source>
</evidence>
<dbReference type="GO" id="GO:0008270">
    <property type="term" value="F:zinc ion binding"/>
    <property type="evidence" value="ECO:0007669"/>
    <property type="project" value="UniProtKB-KW"/>
</dbReference>
<dbReference type="Gene3D" id="6.10.140.2220">
    <property type="match status" value="1"/>
</dbReference>
<dbReference type="EMBL" id="JARJLG010000262">
    <property type="protein sequence ID" value="KAJ7722071.1"/>
    <property type="molecule type" value="Genomic_DNA"/>
</dbReference>
<organism evidence="6 7">
    <name type="scientific">Mycena maculata</name>
    <dbReference type="NCBI Taxonomy" id="230809"/>
    <lineage>
        <taxon>Eukaryota</taxon>
        <taxon>Fungi</taxon>
        <taxon>Dikarya</taxon>
        <taxon>Basidiomycota</taxon>
        <taxon>Agaricomycotina</taxon>
        <taxon>Agaricomycetes</taxon>
        <taxon>Agaricomycetidae</taxon>
        <taxon>Agaricales</taxon>
        <taxon>Marasmiineae</taxon>
        <taxon>Mycenaceae</taxon>
        <taxon>Mycena</taxon>
    </lineage>
</organism>
<keyword evidence="2 4" id="KW-0863">Zinc-finger</keyword>
<dbReference type="Pfam" id="PF01753">
    <property type="entry name" value="zf-MYND"/>
    <property type="match status" value="1"/>
</dbReference>
<dbReference type="InterPro" id="IPR002893">
    <property type="entry name" value="Znf_MYND"/>
</dbReference>
<feature type="domain" description="MYND-type" evidence="5">
    <location>
        <begin position="31"/>
        <end position="76"/>
    </location>
</feature>
<evidence type="ECO:0000256" key="4">
    <source>
        <dbReference type="PROSITE-ProRule" id="PRU00134"/>
    </source>
</evidence>
<evidence type="ECO:0000256" key="2">
    <source>
        <dbReference type="ARBA" id="ARBA00022771"/>
    </source>
</evidence>
<dbReference type="AlphaFoldDB" id="A0AAD7HJJ6"/>
<reference evidence="6" key="1">
    <citation type="submission" date="2023-03" db="EMBL/GenBank/DDBJ databases">
        <title>Massive genome expansion in bonnet fungi (Mycena s.s.) driven by repeated elements and novel gene families across ecological guilds.</title>
        <authorList>
            <consortium name="Lawrence Berkeley National Laboratory"/>
            <person name="Harder C.B."/>
            <person name="Miyauchi S."/>
            <person name="Viragh M."/>
            <person name="Kuo A."/>
            <person name="Thoen E."/>
            <person name="Andreopoulos B."/>
            <person name="Lu D."/>
            <person name="Skrede I."/>
            <person name="Drula E."/>
            <person name="Henrissat B."/>
            <person name="Morin E."/>
            <person name="Kohler A."/>
            <person name="Barry K."/>
            <person name="LaButti K."/>
            <person name="Morin E."/>
            <person name="Salamov A."/>
            <person name="Lipzen A."/>
            <person name="Mereny Z."/>
            <person name="Hegedus B."/>
            <person name="Baldrian P."/>
            <person name="Stursova M."/>
            <person name="Weitz H."/>
            <person name="Taylor A."/>
            <person name="Grigoriev I.V."/>
            <person name="Nagy L.G."/>
            <person name="Martin F."/>
            <person name="Kauserud H."/>
        </authorList>
    </citation>
    <scope>NUCLEOTIDE SEQUENCE</scope>
    <source>
        <strain evidence="6">CBHHK188m</strain>
    </source>
</reference>
<evidence type="ECO:0000313" key="6">
    <source>
        <dbReference type="EMBL" id="KAJ7722071.1"/>
    </source>
</evidence>
<evidence type="ECO:0000259" key="5">
    <source>
        <dbReference type="PROSITE" id="PS50865"/>
    </source>
</evidence>
<gene>
    <name evidence="6" type="ORF">DFH07DRAFT_857288</name>
</gene>
<dbReference type="Proteomes" id="UP001215280">
    <property type="component" value="Unassembled WGS sequence"/>
</dbReference>
<keyword evidence="7" id="KW-1185">Reference proteome</keyword>
<evidence type="ECO:0000256" key="3">
    <source>
        <dbReference type="ARBA" id="ARBA00022833"/>
    </source>
</evidence>
<comment type="caution">
    <text evidence="6">The sequence shown here is derived from an EMBL/GenBank/DDBJ whole genome shotgun (WGS) entry which is preliminary data.</text>
</comment>
<proteinExistence type="predicted"/>
<keyword evidence="3" id="KW-0862">Zinc</keyword>
<name>A0AAD7HJJ6_9AGAR</name>
<protein>
    <recommendedName>
        <fullName evidence="5">MYND-type domain-containing protein</fullName>
    </recommendedName>
</protein>